<dbReference type="PANTHER" id="PTHR24300:SF386">
    <property type="entry name" value="CYTOCHROME P450"/>
    <property type="match status" value="1"/>
</dbReference>
<dbReference type="Pfam" id="PF00067">
    <property type="entry name" value="p450"/>
    <property type="match status" value="1"/>
</dbReference>
<evidence type="ECO:0000256" key="3">
    <source>
        <dbReference type="ARBA" id="ARBA00004406"/>
    </source>
</evidence>
<accession>A0A7L0CEW6</accession>
<evidence type="ECO:0000256" key="2">
    <source>
        <dbReference type="ARBA" id="ARBA00004174"/>
    </source>
</evidence>
<comment type="similarity">
    <text evidence="4">Belongs to the cytochrome P450 family.</text>
</comment>
<dbReference type="EMBL" id="VXAF01001598">
    <property type="protein sequence ID" value="NXJ58375.1"/>
    <property type="molecule type" value="Genomic_DNA"/>
</dbReference>
<dbReference type="SUPFAM" id="SSF48264">
    <property type="entry name" value="Cytochrome P450"/>
    <property type="match status" value="1"/>
</dbReference>
<evidence type="ECO:0000256" key="4">
    <source>
        <dbReference type="ARBA" id="ARBA00010617"/>
    </source>
</evidence>
<evidence type="ECO:0000313" key="15">
    <source>
        <dbReference type="Proteomes" id="UP000519115"/>
    </source>
</evidence>
<dbReference type="InterPro" id="IPR001128">
    <property type="entry name" value="Cyt_P450"/>
</dbReference>
<dbReference type="PRINTS" id="PR00463">
    <property type="entry name" value="EP450I"/>
</dbReference>
<keyword evidence="13" id="KW-0732">Signal</keyword>
<comment type="cofactor">
    <cofactor evidence="1">
        <name>heme</name>
        <dbReference type="ChEBI" id="CHEBI:30413"/>
    </cofactor>
</comment>
<keyword evidence="11" id="KW-0503">Monooxygenase</keyword>
<evidence type="ECO:0000256" key="5">
    <source>
        <dbReference type="ARBA" id="ARBA00022617"/>
    </source>
</evidence>
<dbReference type="InterPro" id="IPR050182">
    <property type="entry name" value="Cytochrome_P450_fam2"/>
</dbReference>
<dbReference type="GO" id="GO:0005506">
    <property type="term" value="F:iron ion binding"/>
    <property type="evidence" value="ECO:0007669"/>
    <property type="project" value="InterPro"/>
</dbReference>
<protein>
    <submittedName>
        <fullName evidence="14">CP2C8 protein</fullName>
    </submittedName>
</protein>
<evidence type="ECO:0000256" key="8">
    <source>
        <dbReference type="ARBA" id="ARBA00022848"/>
    </source>
</evidence>
<feature type="non-terminal residue" evidence="14">
    <location>
        <position position="188"/>
    </location>
</feature>
<proteinExistence type="inferred from homology"/>
<keyword evidence="6" id="KW-0479">Metal-binding</keyword>
<comment type="caution">
    <text evidence="14">The sequence shown here is derived from an EMBL/GenBank/DDBJ whole genome shotgun (WGS) entry which is preliminary data.</text>
</comment>
<keyword evidence="12" id="KW-0472">Membrane</keyword>
<dbReference type="GO" id="GO:0006805">
    <property type="term" value="P:xenobiotic metabolic process"/>
    <property type="evidence" value="ECO:0007669"/>
    <property type="project" value="TreeGrafter"/>
</dbReference>
<dbReference type="GO" id="GO:0005789">
    <property type="term" value="C:endoplasmic reticulum membrane"/>
    <property type="evidence" value="ECO:0007669"/>
    <property type="project" value="UniProtKB-SubCell"/>
</dbReference>
<organism evidence="14 15">
    <name type="scientific">Spizaetus tyrannus</name>
    <name type="common">black hawk-eagle</name>
    <dbReference type="NCBI Taxonomy" id="252798"/>
    <lineage>
        <taxon>Eukaryota</taxon>
        <taxon>Metazoa</taxon>
        <taxon>Chordata</taxon>
        <taxon>Craniata</taxon>
        <taxon>Vertebrata</taxon>
        <taxon>Euteleostomi</taxon>
        <taxon>Archelosauria</taxon>
        <taxon>Archosauria</taxon>
        <taxon>Dinosauria</taxon>
        <taxon>Saurischia</taxon>
        <taxon>Theropoda</taxon>
        <taxon>Coelurosauria</taxon>
        <taxon>Aves</taxon>
        <taxon>Neognathae</taxon>
        <taxon>Neoaves</taxon>
        <taxon>Telluraves</taxon>
        <taxon>Accipitrimorphae</taxon>
        <taxon>Accipitriformes</taxon>
        <taxon>Accipitridae</taxon>
        <taxon>Accipitrinae</taxon>
        <taxon>Spizaetus</taxon>
    </lineage>
</organism>
<feature type="chain" id="PRO_5029528069" evidence="13">
    <location>
        <begin position="21"/>
        <end position="188"/>
    </location>
</feature>
<evidence type="ECO:0000313" key="14">
    <source>
        <dbReference type="EMBL" id="NXJ58375.1"/>
    </source>
</evidence>
<evidence type="ECO:0000256" key="9">
    <source>
        <dbReference type="ARBA" id="ARBA00023002"/>
    </source>
</evidence>
<evidence type="ECO:0000256" key="13">
    <source>
        <dbReference type="SAM" id="SignalP"/>
    </source>
</evidence>
<reference evidence="14 15" key="1">
    <citation type="submission" date="2019-09" db="EMBL/GenBank/DDBJ databases">
        <title>Bird 10,000 Genomes (B10K) Project - Family phase.</title>
        <authorList>
            <person name="Zhang G."/>
        </authorList>
    </citation>
    <scope>NUCLEOTIDE SEQUENCE [LARGE SCALE GENOMIC DNA]</scope>
    <source>
        <strain evidence="14">B10K-DU-007-42</strain>
        <tissue evidence="14">Muscle</tissue>
    </source>
</reference>
<feature type="signal peptide" evidence="13">
    <location>
        <begin position="1"/>
        <end position="20"/>
    </location>
</feature>
<keyword evidence="5" id="KW-0349">Heme</keyword>
<evidence type="ECO:0000256" key="11">
    <source>
        <dbReference type="ARBA" id="ARBA00023033"/>
    </source>
</evidence>
<evidence type="ECO:0000256" key="10">
    <source>
        <dbReference type="ARBA" id="ARBA00023004"/>
    </source>
</evidence>
<keyword evidence="15" id="KW-1185">Reference proteome</keyword>
<dbReference type="Proteomes" id="UP000519115">
    <property type="component" value="Unassembled WGS sequence"/>
</dbReference>
<feature type="non-terminal residue" evidence="14">
    <location>
        <position position="1"/>
    </location>
</feature>
<dbReference type="GO" id="GO:0019373">
    <property type="term" value="P:epoxygenase P450 pathway"/>
    <property type="evidence" value="ECO:0007669"/>
    <property type="project" value="TreeGrafter"/>
</dbReference>
<dbReference type="Gene3D" id="1.10.630.10">
    <property type="entry name" value="Cytochrome P450"/>
    <property type="match status" value="1"/>
</dbReference>
<dbReference type="InterPro" id="IPR002401">
    <property type="entry name" value="Cyt_P450_E_grp-I"/>
</dbReference>
<dbReference type="PANTHER" id="PTHR24300">
    <property type="entry name" value="CYTOCHROME P450 508A4-RELATED"/>
    <property type="match status" value="1"/>
</dbReference>
<sequence>ILLILVVMALVAGWKKEWQSQNYPPGPLALPVIGNLLQLRAANTCKTFRKLSKKYGPVFTLHFGSERAVVVFGYEVVREVLLSRGDEFTDRGRFPLTEKYNKDLGIFMSNGEMWAQTRRFTLTTLRDFGMGKRSVEEWVQEEMGLLLQELAQTKGQPFNPAMLLSAAVGNTICRILFGERFGYGDEEY</sequence>
<keyword evidence="9" id="KW-0560">Oxidoreductase</keyword>
<keyword evidence="7" id="KW-0256">Endoplasmic reticulum</keyword>
<dbReference type="GO" id="GO:0008392">
    <property type="term" value="F:arachidonate epoxygenase activity"/>
    <property type="evidence" value="ECO:0007669"/>
    <property type="project" value="TreeGrafter"/>
</dbReference>
<dbReference type="GO" id="GO:0016712">
    <property type="term" value="F:oxidoreductase activity, acting on paired donors, with incorporation or reduction of molecular oxygen, reduced flavin or flavoprotein as one donor, and incorporation of one atom of oxygen"/>
    <property type="evidence" value="ECO:0007669"/>
    <property type="project" value="TreeGrafter"/>
</dbReference>
<name>A0A7L0CEW6_9AVES</name>
<gene>
    <name evidence="14" type="primary">Cyp2c8_1</name>
    <name evidence="14" type="ORF">SPITYR_R01194</name>
</gene>
<evidence type="ECO:0000256" key="7">
    <source>
        <dbReference type="ARBA" id="ARBA00022824"/>
    </source>
</evidence>
<evidence type="ECO:0000256" key="6">
    <source>
        <dbReference type="ARBA" id="ARBA00022723"/>
    </source>
</evidence>
<dbReference type="AlphaFoldDB" id="A0A7L0CEW6"/>
<dbReference type="FunFam" id="1.10.630.10:FF:000238">
    <property type="entry name" value="Cytochrome P450 2A6"/>
    <property type="match status" value="1"/>
</dbReference>
<keyword evidence="8" id="KW-0492">Microsome</keyword>
<evidence type="ECO:0000256" key="1">
    <source>
        <dbReference type="ARBA" id="ARBA00001971"/>
    </source>
</evidence>
<dbReference type="GO" id="GO:0020037">
    <property type="term" value="F:heme binding"/>
    <property type="evidence" value="ECO:0007669"/>
    <property type="project" value="InterPro"/>
</dbReference>
<evidence type="ECO:0000256" key="12">
    <source>
        <dbReference type="ARBA" id="ARBA00023136"/>
    </source>
</evidence>
<keyword evidence="10" id="KW-0408">Iron</keyword>
<dbReference type="InterPro" id="IPR036396">
    <property type="entry name" value="Cyt_P450_sf"/>
</dbReference>
<comment type="subcellular location">
    <subcellularLocation>
        <location evidence="3">Endoplasmic reticulum membrane</location>
        <topology evidence="3">Peripheral membrane protein</topology>
    </subcellularLocation>
    <subcellularLocation>
        <location evidence="2">Microsome membrane</location>
        <topology evidence="2">Peripheral membrane protein</topology>
    </subcellularLocation>
</comment>